<evidence type="ECO:0000256" key="2">
    <source>
        <dbReference type="ARBA" id="ARBA00022448"/>
    </source>
</evidence>
<evidence type="ECO:0000256" key="3">
    <source>
        <dbReference type="ARBA" id="ARBA00022729"/>
    </source>
</evidence>
<dbReference type="InterPro" id="IPR030678">
    <property type="entry name" value="Peptide/Ni-bd"/>
</dbReference>
<dbReference type="PIRSF" id="PIRSF002741">
    <property type="entry name" value="MppA"/>
    <property type="match status" value="1"/>
</dbReference>
<evidence type="ECO:0000256" key="1">
    <source>
        <dbReference type="ARBA" id="ARBA00005695"/>
    </source>
</evidence>
<dbReference type="GO" id="GO:1904680">
    <property type="term" value="F:peptide transmembrane transporter activity"/>
    <property type="evidence" value="ECO:0007669"/>
    <property type="project" value="TreeGrafter"/>
</dbReference>
<dbReference type="PANTHER" id="PTHR30290:SF9">
    <property type="entry name" value="OLIGOPEPTIDE-BINDING PROTEIN APPA"/>
    <property type="match status" value="1"/>
</dbReference>
<dbReference type="RefSeq" id="WP_274373991.1">
    <property type="nucleotide sequence ID" value="NZ_CP072943.1"/>
</dbReference>
<dbReference type="CDD" id="cd00995">
    <property type="entry name" value="PBP2_NikA_DppA_OppA_like"/>
    <property type="match status" value="1"/>
</dbReference>
<evidence type="ECO:0000259" key="5">
    <source>
        <dbReference type="Pfam" id="PF00496"/>
    </source>
</evidence>
<dbReference type="InterPro" id="IPR023765">
    <property type="entry name" value="SBP_5_CS"/>
</dbReference>
<comment type="similarity">
    <text evidence="1">Belongs to the bacterial solute-binding protein 5 family.</text>
</comment>
<protein>
    <submittedName>
        <fullName evidence="6">ABC transporter substrate-binding protein</fullName>
    </submittedName>
</protein>
<dbReference type="EMBL" id="CP072943">
    <property type="protein sequence ID" value="QTX32738.1"/>
    <property type="molecule type" value="Genomic_DNA"/>
</dbReference>
<dbReference type="InterPro" id="IPR000914">
    <property type="entry name" value="SBP_5_dom"/>
</dbReference>
<dbReference type="SUPFAM" id="SSF53850">
    <property type="entry name" value="Periplasmic binding protein-like II"/>
    <property type="match status" value="1"/>
</dbReference>
<dbReference type="InterPro" id="IPR039424">
    <property type="entry name" value="SBP_5"/>
</dbReference>
<dbReference type="GO" id="GO:0015833">
    <property type="term" value="P:peptide transport"/>
    <property type="evidence" value="ECO:0007669"/>
    <property type="project" value="TreeGrafter"/>
</dbReference>
<evidence type="ECO:0000313" key="7">
    <source>
        <dbReference type="Proteomes" id="UP000671879"/>
    </source>
</evidence>
<proteinExistence type="inferred from homology"/>
<dbReference type="AlphaFoldDB" id="A0A9Q7EVU1"/>
<dbReference type="Gene3D" id="3.10.105.10">
    <property type="entry name" value="Dipeptide-binding Protein, Domain 3"/>
    <property type="match status" value="1"/>
</dbReference>
<dbReference type="PANTHER" id="PTHR30290">
    <property type="entry name" value="PERIPLASMIC BINDING COMPONENT OF ABC TRANSPORTER"/>
    <property type="match status" value="1"/>
</dbReference>
<name>A0A9Q7EVU1_9BACT</name>
<dbReference type="Pfam" id="PF00496">
    <property type="entry name" value="SBP_bac_5"/>
    <property type="match status" value="1"/>
</dbReference>
<gene>
    <name evidence="6" type="ORF">KAR29_02035</name>
</gene>
<accession>A0A9Q7EVU1</accession>
<evidence type="ECO:0000256" key="4">
    <source>
        <dbReference type="SAM" id="SignalP"/>
    </source>
</evidence>
<keyword evidence="2" id="KW-0813">Transport</keyword>
<feature type="domain" description="Solute-binding protein family 5" evidence="5">
    <location>
        <begin position="78"/>
        <end position="428"/>
    </location>
</feature>
<dbReference type="Gene3D" id="3.90.76.10">
    <property type="entry name" value="Dipeptide-binding Protein, Domain 1"/>
    <property type="match status" value="1"/>
</dbReference>
<evidence type="ECO:0000313" key="6">
    <source>
        <dbReference type="EMBL" id="QTX32738.1"/>
    </source>
</evidence>
<dbReference type="Gene3D" id="3.40.190.10">
    <property type="entry name" value="Periplasmic binding protein-like II"/>
    <property type="match status" value="1"/>
</dbReference>
<reference evidence="7" key="1">
    <citation type="submission" date="2021-04" db="EMBL/GenBank/DDBJ databases">
        <title>A novel Synergistetes isolate from a pyrite-forming mixed culture.</title>
        <authorList>
            <person name="Bunk B."/>
            <person name="Sproer C."/>
            <person name="Spring S."/>
            <person name="Pester M."/>
        </authorList>
    </citation>
    <scope>NUCLEOTIDE SEQUENCE [LARGE SCALE GENOMIC DNA]</scope>
    <source>
        <strain evidence="7">J.5.4.2-T.3.5.2</strain>
    </source>
</reference>
<organism evidence="6 7">
    <name type="scientific">Aminithiophilus ramosus</name>
    <dbReference type="NCBI Taxonomy" id="3029084"/>
    <lineage>
        <taxon>Bacteria</taxon>
        <taxon>Thermotogati</taxon>
        <taxon>Synergistota</taxon>
        <taxon>Synergistia</taxon>
        <taxon>Synergistales</taxon>
        <taxon>Aminithiophilaceae</taxon>
        <taxon>Aminithiophilus</taxon>
    </lineage>
</organism>
<dbReference type="Proteomes" id="UP000671879">
    <property type="component" value="Chromosome"/>
</dbReference>
<feature type="signal peptide" evidence="4">
    <location>
        <begin position="1"/>
        <end position="26"/>
    </location>
</feature>
<keyword evidence="3 4" id="KW-0732">Signal</keyword>
<dbReference type="GO" id="GO:0043190">
    <property type="term" value="C:ATP-binding cassette (ABC) transporter complex"/>
    <property type="evidence" value="ECO:0007669"/>
    <property type="project" value="InterPro"/>
</dbReference>
<dbReference type="KEGG" id="aram:KAR29_02035"/>
<dbReference type="PROSITE" id="PS01040">
    <property type="entry name" value="SBP_BACTERIAL_5"/>
    <property type="match status" value="1"/>
</dbReference>
<feature type="chain" id="PRO_5040412334" evidence="4">
    <location>
        <begin position="27"/>
        <end position="514"/>
    </location>
</feature>
<keyword evidence="7" id="KW-1185">Reference proteome</keyword>
<dbReference type="GO" id="GO:0042597">
    <property type="term" value="C:periplasmic space"/>
    <property type="evidence" value="ECO:0007669"/>
    <property type="project" value="UniProtKB-ARBA"/>
</dbReference>
<sequence length="514" mass="56842">MKRAICSALFVLSLFFPVLTGASASAAETSYKESLLWGVNAEASSLDPATSKDTVTHMMMYQIYDALVKEAPGDYNRLVPGLAESWEFSDDNKTVTFHLRKGVKFHNGDTMTADDVLFSLQRSLESSYSSGISGAIDHFEKVDDGTVACVLKYPYSPILDVLSNMTFAIASKRAVEEAQASGVDFARNPCGTGAYRMVTWKSGDVLVLERFDDYYGGPAAIKNLTYKLVPDAASGAIALEDGTLDCYYLVAATDYNYLKGLDHIAYVECPGVGLHHITFNVTQGVFADKRVRQAVAYALNRDDVVLGGAEGYAVVANCLAPTSVFGYLDDFQWYGQDLEKAKALLAEAGYPDGFDVVFSMQGSPTYMKPAEVVQDQLRKIGINVTFDKMERAAYLEDVGNKRNFAASLRMINATVRDADSVLTRRFHSSMLGGGNNYSGYSNPEVDALIERARTVSDREGRLALYRKIYEILREDVPLIPIYTDTVLLFFNADLKNVYAHPVYRYAVHDMYFQK</sequence>